<evidence type="ECO:0000313" key="2">
    <source>
        <dbReference type="Proteomes" id="UP000593565"/>
    </source>
</evidence>
<gene>
    <name evidence="1" type="ORF">AMELA_G00104670</name>
</gene>
<dbReference type="AlphaFoldDB" id="A0A7J6AUK9"/>
<dbReference type="EMBL" id="JAAGNN010000008">
    <property type="protein sequence ID" value="KAF4086285.1"/>
    <property type="molecule type" value="Genomic_DNA"/>
</dbReference>
<proteinExistence type="predicted"/>
<name>A0A7J6AUK9_AMEME</name>
<evidence type="ECO:0000313" key="1">
    <source>
        <dbReference type="EMBL" id="KAF4086285.1"/>
    </source>
</evidence>
<reference evidence="1 2" key="1">
    <citation type="submission" date="2020-02" db="EMBL/GenBank/DDBJ databases">
        <title>A chromosome-scale genome assembly of the black bullhead catfish (Ameiurus melas).</title>
        <authorList>
            <person name="Wen M."/>
            <person name="Zham M."/>
            <person name="Cabau C."/>
            <person name="Klopp C."/>
            <person name="Donnadieu C."/>
            <person name="Roques C."/>
            <person name="Bouchez O."/>
            <person name="Lampietro C."/>
            <person name="Jouanno E."/>
            <person name="Herpin A."/>
            <person name="Louis A."/>
            <person name="Berthelot C."/>
            <person name="Parey E."/>
            <person name="Roest-Crollius H."/>
            <person name="Braasch I."/>
            <person name="Postlethwait J."/>
            <person name="Robinson-Rechavi M."/>
            <person name="Echchiki A."/>
            <person name="Begum T."/>
            <person name="Montfort J."/>
            <person name="Schartl M."/>
            <person name="Bobe J."/>
            <person name="Guiguen Y."/>
        </authorList>
    </citation>
    <scope>NUCLEOTIDE SEQUENCE [LARGE SCALE GENOMIC DNA]</scope>
    <source>
        <strain evidence="1">M_S1</strain>
        <tissue evidence="1">Blood</tissue>
    </source>
</reference>
<protein>
    <submittedName>
        <fullName evidence="1">Uncharacterized protein</fullName>
    </submittedName>
</protein>
<keyword evidence="2" id="KW-1185">Reference proteome</keyword>
<comment type="caution">
    <text evidence="1">The sequence shown here is derived from an EMBL/GenBank/DDBJ whole genome shotgun (WGS) entry which is preliminary data.</text>
</comment>
<sequence length="100" mass="11238">MRDLHASHSVQSIDFKLQLHEHRRSIAAYNKCVGAQSKSPRWQRSLQPARASISIPVELCRGRTDCVHLYGFNQTAALRLSCQSANAHSIRSTSRHTVAE</sequence>
<dbReference type="Proteomes" id="UP000593565">
    <property type="component" value="Unassembled WGS sequence"/>
</dbReference>
<accession>A0A7J6AUK9</accession>
<organism evidence="1 2">
    <name type="scientific">Ameiurus melas</name>
    <name type="common">Black bullhead</name>
    <name type="synonym">Silurus melas</name>
    <dbReference type="NCBI Taxonomy" id="219545"/>
    <lineage>
        <taxon>Eukaryota</taxon>
        <taxon>Metazoa</taxon>
        <taxon>Chordata</taxon>
        <taxon>Craniata</taxon>
        <taxon>Vertebrata</taxon>
        <taxon>Euteleostomi</taxon>
        <taxon>Actinopterygii</taxon>
        <taxon>Neopterygii</taxon>
        <taxon>Teleostei</taxon>
        <taxon>Ostariophysi</taxon>
        <taxon>Siluriformes</taxon>
        <taxon>Ictaluridae</taxon>
        <taxon>Ameiurus</taxon>
    </lineage>
</organism>